<keyword evidence="1" id="KW-0472">Membrane</keyword>
<name>A0A9P1CR58_9DINO</name>
<keyword evidence="5" id="KW-1185">Reference proteome</keyword>
<feature type="transmembrane region" description="Helical" evidence="1">
    <location>
        <begin position="106"/>
        <end position="126"/>
    </location>
</feature>
<dbReference type="Proteomes" id="UP001152797">
    <property type="component" value="Unassembled WGS sequence"/>
</dbReference>
<keyword evidence="2" id="KW-0732">Signal</keyword>
<dbReference type="EMBL" id="CAMXCT030002278">
    <property type="protein sequence ID" value="CAL4784319.1"/>
    <property type="molecule type" value="Genomic_DNA"/>
</dbReference>
<dbReference type="OrthoDB" id="447896at2759"/>
<accession>A0A9P1CR58</accession>
<evidence type="ECO:0000313" key="4">
    <source>
        <dbReference type="EMBL" id="CAL4784319.1"/>
    </source>
</evidence>
<feature type="chain" id="PRO_5043270673" evidence="2">
    <location>
        <begin position="31"/>
        <end position="284"/>
    </location>
</feature>
<keyword evidence="1" id="KW-0812">Transmembrane</keyword>
<evidence type="ECO:0000313" key="3">
    <source>
        <dbReference type="EMBL" id="CAI3997007.1"/>
    </source>
</evidence>
<dbReference type="EMBL" id="CAMXCT010002278">
    <property type="protein sequence ID" value="CAI3997007.1"/>
    <property type="molecule type" value="Genomic_DNA"/>
</dbReference>
<reference evidence="4 5" key="2">
    <citation type="submission" date="2024-05" db="EMBL/GenBank/DDBJ databases">
        <authorList>
            <person name="Chen Y."/>
            <person name="Shah S."/>
            <person name="Dougan E. K."/>
            <person name="Thang M."/>
            <person name="Chan C."/>
        </authorList>
    </citation>
    <scope>NUCLEOTIDE SEQUENCE [LARGE SCALE GENOMIC DNA]</scope>
</reference>
<organism evidence="3">
    <name type="scientific">Cladocopium goreaui</name>
    <dbReference type="NCBI Taxonomy" id="2562237"/>
    <lineage>
        <taxon>Eukaryota</taxon>
        <taxon>Sar</taxon>
        <taxon>Alveolata</taxon>
        <taxon>Dinophyceae</taxon>
        <taxon>Suessiales</taxon>
        <taxon>Symbiodiniaceae</taxon>
        <taxon>Cladocopium</taxon>
    </lineage>
</organism>
<protein>
    <submittedName>
        <fullName evidence="3">Uncharacterized protein</fullName>
    </submittedName>
</protein>
<dbReference type="EMBL" id="CAMXCT020002278">
    <property type="protein sequence ID" value="CAL1150382.1"/>
    <property type="molecule type" value="Genomic_DNA"/>
</dbReference>
<keyword evidence="1" id="KW-1133">Transmembrane helix</keyword>
<dbReference type="InterPro" id="IPR009631">
    <property type="entry name" value="CGLD27-like"/>
</dbReference>
<comment type="caution">
    <text evidence="3">The sequence shown here is derived from an EMBL/GenBank/DDBJ whole genome shotgun (WGS) entry which is preliminary data.</text>
</comment>
<evidence type="ECO:0000256" key="1">
    <source>
        <dbReference type="SAM" id="Phobius"/>
    </source>
</evidence>
<evidence type="ECO:0000256" key="2">
    <source>
        <dbReference type="SAM" id="SignalP"/>
    </source>
</evidence>
<gene>
    <name evidence="3" type="ORF">C1SCF055_LOCUS23434</name>
</gene>
<dbReference type="AlphaFoldDB" id="A0A9P1CR58"/>
<evidence type="ECO:0000313" key="5">
    <source>
        <dbReference type="Proteomes" id="UP001152797"/>
    </source>
</evidence>
<feature type="transmembrane region" description="Helical" evidence="1">
    <location>
        <begin position="138"/>
        <end position="158"/>
    </location>
</feature>
<sequence length="284" mass="31259">MVFSPQLGLSLAPSCLPLVLLAAMAAVATKAPIFGDGRRQGPRCALALGAAVAQRCQRCRRSSKRPRRAKKRRQSAFDPIVEYKRVQEDPLGSWGFLEEDDFAQRIVSFAAVAFVPSLLLSVAVFPPSNEDGIFLPNMLAAFSYGVGLTMAVTFILLLRISSFVDPLNKNLKATSYVVEDSRSQRSLAGDGGYYMERRQKTSDEIQRDQLLGEYQTGPAMSRLRKYLLGAAAVSALGWIVGSVSGGEMSLREDEEDERKCGTRCIPGLMTDDTNIEMNGYRLFR</sequence>
<proteinExistence type="predicted"/>
<reference evidence="3" key="1">
    <citation type="submission" date="2022-10" db="EMBL/GenBank/DDBJ databases">
        <authorList>
            <person name="Chen Y."/>
            <person name="Dougan E. K."/>
            <person name="Chan C."/>
            <person name="Rhodes N."/>
            <person name="Thang M."/>
        </authorList>
    </citation>
    <scope>NUCLEOTIDE SEQUENCE</scope>
</reference>
<dbReference type="Pfam" id="PF06799">
    <property type="entry name" value="CGLD27-like"/>
    <property type="match status" value="1"/>
</dbReference>
<feature type="signal peptide" evidence="2">
    <location>
        <begin position="1"/>
        <end position="30"/>
    </location>
</feature>